<reference evidence="2" key="2">
    <citation type="submission" date="2020-06" db="EMBL/GenBank/DDBJ databases">
        <title>Helianthus annuus Genome sequencing and assembly Release 2.</title>
        <authorList>
            <person name="Gouzy J."/>
            <person name="Langlade N."/>
            <person name="Munos S."/>
        </authorList>
    </citation>
    <scope>NUCLEOTIDE SEQUENCE</scope>
    <source>
        <tissue evidence="2">Leaves</tissue>
    </source>
</reference>
<dbReference type="AlphaFoldDB" id="A0A9K3DTH6"/>
<evidence type="ECO:0000313" key="3">
    <source>
        <dbReference type="Proteomes" id="UP000215914"/>
    </source>
</evidence>
<keyword evidence="1" id="KW-0472">Membrane</keyword>
<feature type="transmembrane region" description="Helical" evidence="1">
    <location>
        <begin position="20"/>
        <end position="41"/>
    </location>
</feature>
<organism evidence="2 3">
    <name type="scientific">Helianthus annuus</name>
    <name type="common">Common sunflower</name>
    <dbReference type="NCBI Taxonomy" id="4232"/>
    <lineage>
        <taxon>Eukaryota</taxon>
        <taxon>Viridiplantae</taxon>
        <taxon>Streptophyta</taxon>
        <taxon>Embryophyta</taxon>
        <taxon>Tracheophyta</taxon>
        <taxon>Spermatophyta</taxon>
        <taxon>Magnoliopsida</taxon>
        <taxon>eudicotyledons</taxon>
        <taxon>Gunneridae</taxon>
        <taxon>Pentapetalae</taxon>
        <taxon>asterids</taxon>
        <taxon>campanulids</taxon>
        <taxon>Asterales</taxon>
        <taxon>Asteraceae</taxon>
        <taxon>Asteroideae</taxon>
        <taxon>Heliantheae alliance</taxon>
        <taxon>Heliantheae</taxon>
        <taxon>Helianthus</taxon>
    </lineage>
</organism>
<evidence type="ECO:0000256" key="1">
    <source>
        <dbReference type="SAM" id="Phobius"/>
    </source>
</evidence>
<keyword evidence="1" id="KW-1133">Transmembrane helix</keyword>
<dbReference type="EMBL" id="MNCJ02000331">
    <property type="protein sequence ID" value="KAF5760041.1"/>
    <property type="molecule type" value="Genomic_DNA"/>
</dbReference>
<evidence type="ECO:0000313" key="2">
    <source>
        <dbReference type="EMBL" id="KAF5760041.1"/>
    </source>
</evidence>
<keyword evidence="1" id="KW-0812">Transmembrane</keyword>
<dbReference type="Proteomes" id="UP000215914">
    <property type="component" value="Unassembled WGS sequence"/>
</dbReference>
<gene>
    <name evidence="2" type="ORF">HanXRQr2_Chr16g0748661</name>
</gene>
<dbReference type="Gramene" id="mRNA:HanXRQr2_Chr16g0748661">
    <property type="protein sequence ID" value="mRNA:HanXRQr2_Chr16g0748661"/>
    <property type="gene ID" value="HanXRQr2_Chr16g0748661"/>
</dbReference>
<accession>A0A9K3DTH6</accession>
<proteinExistence type="predicted"/>
<keyword evidence="3" id="KW-1185">Reference proteome</keyword>
<sequence length="60" mass="6551">MVDLASAKELLPLGSEDIKIYLIGVFGVKTWWLWLVVKMTAAGSGTGSGRRVMVNINWGN</sequence>
<protein>
    <submittedName>
        <fullName evidence="2">Uncharacterized protein</fullName>
    </submittedName>
</protein>
<reference evidence="2" key="1">
    <citation type="journal article" date="2017" name="Nature">
        <title>The sunflower genome provides insights into oil metabolism, flowering and Asterid evolution.</title>
        <authorList>
            <person name="Badouin H."/>
            <person name="Gouzy J."/>
            <person name="Grassa C.J."/>
            <person name="Murat F."/>
            <person name="Staton S.E."/>
            <person name="Cottret L."/>
            <person name="Lelandais-Briere C."/>
            <person name="Owens G.L."/>
            <person name="Carrere S."/>
            <person name="Mayjonade B."/>
            <person name="Legrand L."/>
            <person name="Gill N."/>
            <person name="Kane N.C."/>
            <person name="Bowers J.E."/>
            <person name="Hubner S."/>
            <person name="Bellec A."/>
            <person name="Berard A."/>
            <person name="Berges H."/>
            <person name="Blanchet N."/>
            <person name="Boniface M.C."/>
            <person name="Brunel D."/>
            <person name="Catrice O."/>
            <person name="Chaidir N."/>
            <person name="Claudel C."/>
            <person name="Donnadieu C."/>
            <person name="Faraut T."/>
            <person name="Fievet G."/>
            <person name="Helmstetter N."/>
            <person name="King M."/>
            <person name="Knapp S.J."/>
            <person name="Lai Z."/>
            <person name="Le Paslier M.C."/>
            <person name="Lippi Y."/>
            <person name="Lorenzon L."/>
            <person name="Mandel J.R."/>
            <person name="Marage G."/>
            <person name="Marchand G."/>
            <person name="Marquand E."/>
            <person name="Bret-Mestries E."/>
            <person name="Morien E."/>
            <person name="Nambeesan S."/>
            <person name="Nguyen T."/>
            <person name="Pegot-Espagnet P."/>
            <person name="Pouilly N."/>
            <person name="Raftis F."/>
            <person name="Sallet E."/>
            <person name="Schiex T."/>
            <person name="Thomas J."/>
            <person name="Vandecasteele C."/>
            <person name="Vares D."/>
            <person name="Vear F."/>
            <person name="Vautrin S."/>
            <person name="Crespi M."/>
            <person name="Mangin B."/>
            <person name="Burke J.M."/>
            <person name="Salse J."/>
            <person name="Munos S."/>
            <person name="Vincourt P."/>
            <person name="Rieseberg L.H."/>
            <person name="Langlade N.B."/>
        </authorList>
    </citation>
    <scope>NUCLEOTIDE SEQUENCE</scope>
    <source>
        <tissue evidence="2">Leaves</tissue>
    </source>
</reference>
<name>A0A9K3DTH6_HELAN</name>
<comment type="caution">
    <text evidence="2">The sequence shown here is derived from an EMBL/GenBank/DDBJ whole genome shotgun (WGS) entry which is preliminary data.</text>
</comment>